<evidence type="ECO:0000313" key="8">
    <source>
        <dbReference type="EMBL" id="PXY88232.1"/>
    </source>
</evidence>
<feature type="binding site" evidence="7">
    <location>
        <position position="152"/>
    </location>
    <ligand>
        <name>S-adenosyl-L-methionine</name>
        <dbReference type="ChEBI" id="CHEBI:59789"/>
    </ligand>
</feature>
<dbReference type="PANTHER" id="PTHR23417:SF14">
    <property type="entry name" value="PENTACOTRIPEPTIDE-REPEAT REGION OF PRORP DOMAIN-CONTAINING PROTEIN"/>
    <property type="match status" value="1"/>
</dbReference>
<dbReference type="GO" id="GO:0008176">
    <property type="term" value="F:tRNA (guanine(46)-N7)-methyltransferase activity"/>
    <property type="evidence" value="ECO:0007669"/>
    <property type="project" value="UniProtKB-UniRule"/>
</dbReference>
<organism evidence="8 9">
    <name type="scientific">Bifidobacterium asteroides</name>
    <dbReference type="NCBI Taxonomy" id="1684"/>
    <lineage>
        <taxon>Bacteria</taxon>
        <taxon>Bacillati</taxon>
        <taxon>Actinomycetota</taxon>
        <taxon>Actinomycetes</taxon>
        <taxon>Bifidobacteriales</taxon>
        <taxon>Bifidobacteriaceae</taxon>
        <taxon>Bifidobacterium</taxon>
    </lineage>
</organism>
<feature type="binding site" evidence="7">
    <location>
        <position position="130"/>
    </location>
    <ligand>
        <name>S-adenosyl-L-methionine</name>
        <dbReference type="ChEBI" id="CHEBI:59789"/>
    </ligand>
</feature>
<feature type="binding site" evidence="7">
    <location>
        <position position="103"/>
    </location>
    <ligand>
        <name>S-adenosyl-L-methionine</name>
        <dbReference type="ChEBI" id="CHEBI:59789"/>
    </ligand>
</feature>
<keyword evidence="4 7" id="KW-0808">Transferase</keyword>
<comment type="caution">
    <text evidence="8">The sequence shown here is derived from an EMBL/GenBank/DDBJ whole genome shotgun (WGS) entry which is preliminary data.</text>
</comment>
<dbReference type="Proteomes" id="UP000248128">
    <property type="component" value="Unassembled WGS sequence"/>
</dbReference>
<sequence>MKNTEQPQKSNRRTIVSYVLRSGRLSSRLEAAWRRYSGIYMLDLPRGEGSPLSVAQNLQLDQEAADRIWGRRAPLTVEIGSGQGENIVAAARRHPERNYLALEVYRPGLAHTMLMAGKEGLTNLRLAQVNAPDLLEHLAVNLVDELWTFFPDPWPKTKHHKRRLIQPALADAVVPCLQVGGLWRIATDIEDYALHVHEVLDNHPGLRNLGDRTVRLPLGHVGKGTAAMAEDMPHGDFVESKRFEGRIVTNFERKGMQAGRTIHDLTYQAVAVG</sequence>
<comment type="caution">
    <text evidence="7">Lacks conserved residue(s) required for the propagation of feature annotation.</text>
</comment>
<keyword evidence="3 7" id="KW-0489">Methyltransferase</keyword>
<feature type="binding site" evidence="7">
    <location>
        <position position="156"/>
    </location>
    <ligand>
        <name>substrate</name>
    </ligand>
</feature>
<reference evidence="8 9" key="1">
    <citation type="submission" date="2018-05" db="EMBL/GenBank/DDBJ databases">
        <title>Reference genomes for bee gut microbiota database.</title>
        <authorList>
            <person name="Ellegaard K.M."/>
        </authorList>
    </citation>
    <scope>NUCLEOTIDE SEQUENCE [LARGE SCALE GENOMIC DNA]</scope>
    <source>
        <strain evidence="8 9">ESL0199</strain>
    </source>
</reference>
<feature type="binding site" evidence="7">
    <location>
        <position position="188"/>
    </location>
    <ligand>
        <name>substrate</name>
    </ligand>
</feature>
<dbReference type="EC" id="2.1.1.33" evidence="7"/>
<protein>
    <recommendedName>
        <fullName evidence="7">tRNA (guanine-N(7)-)-methyltransferase</fullName>
        <ecNumber evidence="7">2.1.1.33</ecNumber>
    </recommendedName>
    <alternativeName>
        <fullName evidence="7">tRNA (guanine(46)-N(7))-methyltransferase</fullName>
    </alternativeName>
    <alternativeName>
        <fullName evidence="7">tRNA(m7G46)-methyltransferase</fullName>
    </alternativeName>
</protein>
<evidence type="ECO:0000256" key="3">
    <source>
        <dbReference type="ARBA" id="ARBA00022603"/>
    </source>
</evidence>
<dbReference type="InterPro" id="IPR055361">
    <property type="entry name" value="tRNA_methyltr_TrmB_bact"/>
</dbReference>
<dbReference type="OrthoDB" id="9802090at2"/>
<name>A0A318MIS2_9BIFI</name>
<dbReference type="AlphaFoldDB" id="A0A318MIS2"/>
<dbReference type="InterPro" id="IPR003358">
    <property type="entry name" value="tRNA_(Gua-N-7)_MeTrfase_Trmb"/>
</dbReference>
<keyword evidence="6 7" id="KW-0819">tRNA processing</keyword>
<proteinExistence type="inferred from homology"/>
<dbReference type="PROSITE" id="PS51625">
    <property type="entry name" value="SAM_MT_TRMB"/>
    <property type="match status" value="1"/>
</dbReference>
<evidence type="ECO:0000256" key="7">
    <source>
        <dbReference type="HAMAP-Rule" id="MF_01057"/>
    </source>
</evidence>
<gene>
    <name evidence="7" type="primary">trmB</name>
    <name evidence="8" type="ORF">DKK74_06305</name>
</gene>
<comment type="catalytic activity">
    <reaction evidence="1 7">
        <text>guanosine(46) in tRNA + S-adenosyl-L-methionine = N(7)-methylguanosine(46) in tRNA + S-adenosyl-L-homocysteine</text>
        <dbReference type="Rhea" id="RHEA:42708"/>
        <dbReference type="Rhea" id="RHEA-COMP:10188"/>
        <dbReference type="Rhea" id="RHEA-COMP:10189"/>
        <dbReference type="ChEBI" id="CHEBI:57856"/>
        <dbReference type="ChEBI" id="CHEBI:59789"/>
        <dbReference type="ChEBI" id="CHEBI:74269"/>
        <dbReference type="ChEBI" id="CHEBI:74480"/>
        <dbReference type="EC" id="2.1.1.33"/>
    </reaction>
</comment>
<evidence type="ECO:0000256" key="4">
    <source>
        <dbReference type="ARBA" id="ARBA00022679"/>
    </source>
</evidence>
<keyword evidence="5 7" id="KW-0949">S-adenosyl-L-methionine</keyword>
<feature type="binding site" evidence="7">
    <location>
        <position position="78"/>
    </location>
    <ligand>
        <name>S-adenosyl-L-methionine</name>
        <dbReference type="ChEBI" id="CHEBI:59789"/>
    </ligand>
</feature>
<dbReference type="SUPFAM" id="SSF53335">
    <property type="entry name" value="S-adenosyl-L-methionine-dependent methyltransferases"/>
    <property type="match status" value="1"/>
</dbReference>
<dbReference type="PANTHER" id="PTHR23417">
    <property type="entry name" value="3-DEOXY-D-MANNO-OCTULOSONIC-ACID TRANSFERASE/TRNA GUANINE-N 7 - -METHYLTRANSFERASE"/>
    <property type="match status" value="1"/>
</dbReference>
<dbReference type="Pfam" id="PF02390">
    <property type="entry name" value="Methyltransf_4"/>
    <property type="match status" value="1"/>
</dbReference>
<accession>A0A318MIS2</accession>
<evidence type="ECO:0000256" key="5">
    <source>
        <dbReference type="ARBA" id="ARBA00022691"/>
    </source>
</evidence>
<evidence type="ECO:0000313" key="9">
    <source>
        <dbReference type="Proteomes" id="UP000248128"/>
    </source>
</evidence>
<comment type="similarity">
    <text evidence="7">Belongs to the class I-like SAM-binding methyltransferase superfamily. TrmB family.</text>
</comment>
<dbReference type="EMBL" id="QGLK01000004">
    <property type="protein sequence ID" value="PXY88232.1"/>
    <property type="molecule type" value="Genomic_DNA"/>
</dbReference>
<dbReference type="RefSeq" id="WP_024626718.1">
    <property type="nucleotide sequence ID" value="NZ_QGLK01000004.1"/>
</dbReference>
<dbReference type="Gene3D" id="3.40.50.150">
    <property type="entry name" value="Vaccinia Virus protein VP39"/>
    <property type="match status" value="1"/>
</dbReference>
<evidence type="ECO:0000256" key="1">
    <source>
        <dbReference type="ARBA" id="ARBA00000142"/>
    </source>
</evidence>
<feature type="binding site" evidence="7">
    <location>
        <begin position="249"/>
        <end position="252"/>
    </location>
    <ligand>
        <name>substrate</name>
    </ligand>
</feature>
<evidence type="ECO:0000256" key="2">
    <source>
        <dbReference type="ARBA" id="ARBA00003015"/>
    </source>
</evidence>
<dbReference type="UniPathway" id="UPA00989"/>
<dbReference type="InterPro" id="IPR029063">
    <property type="entry name" value="SAM-dependent_MTases_sf"/>
</dbReference>
<dbReference type="GO" id="GO:0043527">
    <property type="term" value="C:tRNA methyltransferase complex"/>
    <property type="evidence" value="ECO:0007669"/>
    <property type="project" value="TreeGrafter"/>
</dbReference>
<evidence type="ECO:0000256" key="6">
    <source>
        <dbReference type="ARBA" id="ARBA00022694"/>
    </source>
</evidence>
<dbReference type="HAMAP" id="MF_01057">
    <property type="entry name" value="tRNA_methyltr_TrmB"/>
    <property type="match status" value="1"/>
</dbReference>
<comment type="function">
    <text evidence="2 7">Catalyzes the formation of N(7)-methylguanine at position 46 (m7G46) in tRNA.</text>
</comment>
<comment type="pathway">
    <text evidence="7">tRNA modification; N(7)-methylguanine-tRNA biosynthesis.</text>
</comment>